<dbReference type="EMBL" id="BNCK01000003">
    <property type="protein sequence ID" value="GHF87271.1"/>
    <property type="molecule type" value="Genomic_DNA"/>
</dbReference>
<dbReference type="Proteomes" id="UP000623842">
    <property type="component" value="Unassembled WGS sequence"/>
</dbReference>
<evidence type="ECO:0000256" key="3">
    <source>
        <dbReference type="ARBA" id="ARBA00022448"/>
    </source>
</evidence>
<gene>
    <name evidence="13" type="primary">fieF</name>
    <name evidence="13" type="ORF">GCM10017161_13500</name>
</gene>
<feature type="transmembrane region" description="Helical" evidence="10">
    <location>
        <begin position="182"/>
        <end position="199"/>
    </location>
</feature>
<evidence type="ECO:0000256" key="9">
    <source>
        <dbReference type="ARBA" id="ARBA00023136"/>
    </source>
</evidence>
<feature type="domain" description="Cation efflux protein cytoplasmic" evidence="12">
    <location>
        <begin position="211"/>
        <end position="287"/>
    </location>
</feature>
<sequence length="295" mass="32437">MAEHQYRFLVKAAAYSAVAFALVQIVLKFFAWSETGASALLASATDSLLDLATSSVNLILLSIALLPADDNHKFGHGKAESLAALFQSAFIFGAAMLLVMQGVEQMINPKEIKQMELGVYVTIISLVLTIVLVILQRIVVHKTKSVAIEADSLHYQSDILLNLGVLVSLPATTYLFPQADGVFTVIVAVILISGAVKILKQSVDQLMDHELDDAETRLVENIVNAHNDVKGLHDLRTRQSGPVKFVQFHLELDDNLNLVEAHDIGEQIKHQIEEALSPCEVLVHLDPWCRVVHKH</sequence>
<dbReference type="InterPro" id="IPR050291">
    <property type="entry name" value="CDF_Transporter"/>
</dbReference>
<evidence type="ECO:0000256" key="6">
    <source>
        <dbReference type="ARBA" id="ARBA00022692"/>
    </source>
</evidence>
<reference evidence="13" key="1">
    <citation type="journal article" date="2014" name="Int. J. Syst. Evol. Microbiol.">
        <title>Complete genome sequence of Corynebacterium casei LMG S-19264T (=DSM 44701T), isolated from a smear-ripened cheese.</title>
        <authorList>
            <consortium name="US DOE Joint Genome Institute (JGI-PGF)"/>
            <person name="Walter F."/>
            <person name="Albersmeier A."/>
            <person name="Kalinowski J."/>
            <person name="Ruckert C."/>
        </authorList>
    </citation>
    <scope>NUCLEOTIDE SEQUENCE</scope>
    <source>
        <strain evidence="13">KCTC 42731</strain>
    </source>
</reference>
<keyword evidence="6 10" id="KW-0812">Transmembrane</keyword>
<dbReference type="GO" id="GO:0015093">
    <property type="term" value="F:ferrous iron transmembrane transporter activity"/>
    <property type="evidence" value="ECO:0007669"/>
    <property type="project" value="TreeGrafter"/>
</dbReference>
<dbReference type="PANTHER" id="PTHR43840:SF41">
    <property type="entry name" value="CATION-EFFLUX PUMP FIEF"/>
    <property type="match status" value="1"/>
</dbReference>
<keyword evidence="5" id="KW-0408">Iron</keyword>
<feature type="transmembrane region" description="Helical" evidence="10">
    <location>
        <begin position="119"/>
        <end position="139"/>
    </location>
</feature>
<keyword evidence="14" id="KW-1185">Reference proteome</keyword>
<evidence type="ECO:0000256" key="1">
    <source>
        <dbReference type="ARBA" id="ARBA00004651"/>
    </source>
</evidence>
<dbReference type="Pfam" id="PF16916">
    <property type="entry name" value="ZT_dimer"/>
    <property type="match status" value="1"/>
</dbReference>
<dbReference type="Pfam" id="PF01545">
    <property type="entry name" value="Cation_efflux"/>
    <property type="match status" value="1"/>
</dbReference>
<evidence type="ECO:0000313" key="13">
    <source>
        <dbReference type="EMBL" id="GHF87271.1"/>
    </source>
</evidence>
<reference evidence="13" key="2">
    <citation type="submission" date="2020-09" db="EMBL/GenBank/DDBJ databases">
        <authorList>
            <person name="Sun Q."/>
            <person name="Kim S."/>
        </authorList>
    </citation>
    <scope>NUCLEOTIDE SEQUENCE</scope>
    <source>
        <strain evidence="13">KCTC 42731</strain>
    </source>
</reference>
<feature type="domain" description="Cation efflux protein transmembrane" evidence="11">
    <location>
        <begin position="17"/>
        <end position="207"/>
    </location>
</feature>
<name>A0A919EJV0_9GAMM</name>
<feature type="transmembrane region" description="Helical" evidence="10">
    <location>
        <begin position="51"/>
        <end position="69"/>
    </location>
</feature>
<keyword evidence="7" id="KW-0864">Zinc transport</keyword>
<dbReference type="GO" id="GO:0015086">
    <property type="term" value="F:cadmium ion transmembrane transporter activity"/>
    <property type="evidence" value="ECO:0007669"/>
    <property type="project" value="TreeGrafter"/>
</dbReference>
<keyword evidence="8 10" id="KW-1133">Transmembrane helix</keyword>
<evidence type="ECO:0000256" key="7">
    <source>
        <dbReference type="ARBA" id="ARBA00022906"/>
    </source>
</evidence>
<evidence type="ECO:0000256" key="2">
    <source>
        <dbReference type="ARBA" id="ARBA00010212"/>
    </source>
</evidence>
<dbReference type="InterPro" id="IPR027470">
    <property type="entry name" value="Cation_efflux_CTD"/>
</dbReference>
<accession>A0A919EJV0</accession>
<evidence type="ECO:0000256" key="8">
    <source>
        <dbReference type="ARBA" id="ARBA00022989"/>
    </source>
</evidence>
<evidence type="ECO:0000259" key="12">
    <source>
        <dbReference type="Pfam" id="PF16916"/>
    </source>
</evidence>
<dbReference type="GO" id="GO:0006882">
    <property type="term" value="P:intracellular zinc ion homeostasis"/>
    <property type="evidence" value="ECO:0007669"/>
    <property type="project" value="TreeGrafter"/>
</dbReference>
<dbReference type="FunFam" id="3.30.70.1350:FF:000002">
    <property type="entry name" value="Ferrous-iron efflux pump FieF"/>
    <property type="match status" value="1"/>
</dbReference>
<keyword evidence="4" id="KW-1003">Cell membrane</keyword>
<dbReference type="Gene3D" id="3.30.70.1350">
    <property type="entry name" value="Cation efflux protein, cytoplasmic domain"/>
    <property type="match status" value="1"/>
</dbReference>
<comment type="caution">
    <text evidence="13">The sequence shown here is derived from an EMBL/GenBank/DDBJ whole genome shotgun (WGS) entry which is preliminary data.</text>
</comment>
<keyword evidence="9 10" id="KW-0472">Membrane</keyword>
<dbReference type="NCBIfam" id="TIGR01297">
    <property type="entry name" value="CDF"/>
    <property type="match status" value="1"/>
</dbReference>
<comment type="similarity">
    <text evidence="2">Belongs to the cation diffusion facilitator (CDF) transporter (TC 2.A.4) family. FieF subfamily.</text>
</comment>
<evidence type="ECO:0000256" key="4">
    <source>
        <dbReference type="ARBA" id="ARBA00022475"/>
    </source>
</evidence>
<comment type="subcellular location">
    <subcellularLocation>
        <location evidence="1">Cell membrane</location>
        <topology evidence="1">Multi-pass membrane protein</topology>
    </subcellularLocation>
</comment>
<dbReference type="GO" id="GO:0015341">
    <property type="term" value="F:zinc efflux antiporter activity"/>
    <property type="evidence" value="ECO:0007669"/>
    <property type="project" value="TreeGrafter"/>
</dbReference>
<protein>
    <submittedName>
        <fullName evidence="13">Cation-efflux pump FieF</fullName>
    </submittedName>
</protein>
<feature type="transmembrane region" description="Helical" evidence="10">
    <location>
        <begin position="81"/>
        <end position="99"/>
    </location>
</feature>
<dbReference type="InterPro" id="IPR002524">
    <property type="entry name" value="Cation_efflux"/>
</dbReference>
<dbReference type="InterPro" id="IPR058533">
    <property type="entry name" value="Cation_efflux_TM"/>
</dbReference>
<dbReference type="GO" id="GO:0005886">
    <property type="term" value="C:plasma membrane"/>
    <property type="evidence" value="ECO:0007669"/>
    <property type="project" value="UniProtKB-SubCell"/>
</dbReference>
<dbReference type="PANTHER" id="PTHR43840">
    <property type="entry name" value="MITOCHONDRIAL METAL TRANSPORTER 1-RELATED"/>
    <property type="match status" value="1"/>
</dbReference>
<feature type="transmembrane region" description="Helical" evidence="10">
    <location>
        <begin position="159"/>
        <end position="176"/>
    </location>
</feature>
<dbReference type="Gene3D" id="1.20.1510.10">
    <property type="entry name" value="Cation efflux protein transmembrane domain"/>
    <property type="match status" value="1"/>
</dbReference>
<evidence type="ECO:0000256" key="5">
    <source>
        <dbReference type="ARBA" id="ARBA00022496"/>
    </source>
</evidence>
<dbReference type="AlphaFoldDB" id="A0A919EJV0"/>
<dbReference type="SUPFAM" id="SSF161111">
    <property type="entry name" value="Cation efflux protein transmembrane domain-like"/>
    <property type="match status" value="1"/>
</dbReference>
<organism evidence="13 14">
    <name type="scientific">Thalassotalea marina</name>
    <dbReference type="NCBI Taxonomy" id="1673741"/>
    <lineage>
        <taxon>Bacteria</taxon>
        <taxon>Pseudomonadati</taxon>
        <taxon>Pseudomonadota</taxon>
        <taxon>Gammaproteobacteria</taxon>
        <taxon>Alteromonadales</taxon>
        <taxon>Colwelliaceae</taxon>
        <taxon>Thalassotalea</taxon>
    </lineage>
</organism>
<proteinExistence type="inferred from homology"/>
<evidence type="ECO:0000256" key="10">
    <source>
        <dbReference type="SAM" id="Phobius"/>
    </source>
</evidence>
<keyword evidence="7" id="KW-0862">Zinc</keyword>
<evidence type="ECO:0000259" key="11">
    <source>
        <dbReference type="Pfam" id="PF01545"/>
    </source>
</evidence>
<dbReference type="InterPro" id="IPR027469">
    <property type="entry name" value="Cation_efflux_TMD_sf"/>
</dbReference>
<keyword evidence="7" id="KW-0406">Ion transport</keyword>
<keyword evidence="5" id="KW-0410">Iron transport</keyword>
<evidence type="ECO:0000313" key="14">
    <source>
        <dbReference type="Proteomes" id="UP000623842"/>
    </source>
</evidence>
<dbReference type="InterPro" id="IPR036837">
    <property type="entry name" value="Cation_efflux_CTD_sf"/>
</dbReference>
<feature type="transmembrane region" description="Helical" evidence="10">
    <location>
        <begin position="12"/>
        <end position="31"/>
    </location>
</feature>
<dbReference type="RefSeq" id="WP_189768541.1">
    <property type="nucleotide sequence ID" value="NZ_BNCK01000003.1"/>
</dbReference>
<keyword evidence="3" id="KW-0813">Transport</keyword>
<dbReference type="SUPFAM" id="SSF160240">
    <property type="entry name" value="Cation efflux protein cytoplasmic domain-like"/>
    <property type="match status" value="1"/>
</dbReference>